<accession>A0ACC3C165</accession>
<dbReference type="Proteomes" id="UP000798662">
    <property type="component" value="Chromosome 2"/>
</dbReference>
<dbReference type="EMBL" id="CM020619">
    <property type="protein sequence ID" value="KAK1863879.1"/>
    <property type="molecule type" value="Genomic_DNA"/>
</dbReference>
<keyword evidence="2" id="KW-1185">Reference proteome</keyword>
<protein>
    <submittedName>
        <fullName evidence="1">Uncharacterized protein</fullName>
    </submittedName>
</protein>
<evidence type="ECO:0000313" key="1">
    <source>
        <dbReference type="EMBL" id="KAK1863879.1"/>
    </source>
</evidence>
<evidence type="ECO:0000313" key="2">
    <source>
        <dbReference type="Proteomes" id="UP000798662"/>
    </source>
</evidence>
<reference evidence="1" key="1">
    <citation type="submission" date="2019-11" db="EMBL/GenBank/DDBJ databases">
        <title>Nori genome reveals adaptations in red seaweeds to the harsh intertidal environment.</title>
        <authorList>
            <person name="Wang D."/>
            <person name="Mao Y."/>
        </authorList>
    </citation>
    <scope>NUCLEOTIDE SEQUENCE</scope>
    <source>
        <tissue evidence="1">Gametophyte</tissue>
    </source>
</reference>
<name>A0ACC3C165_PYRYE</name>
<gene>
    <name evidence="1" type="ORF">I4F81_006432</name>
</gene>
<proteinExistence type="predicted"/>
<sequence>MLSFGLSPARTVRSRFFVPGEGNYDLRADVRPPPRVASPVPRPPSTPTTGAPALAAVSGWGEAGAPPRPGGVGSAAPLAAPRPLGGVTAGAASAAGVGLPDAAAAPPALPPGLLAYTHGDAVSITEVTATAGADPLLTVHLRSNPTAVEIEGLPDGGARLLIGCANGDVVYYADVSVAVAAGSGGGSGGRGGSGGGGGGAVGSGAGGANGTAADAGGSAGGGAAAAAVGAAGSLPGSTLFNKDGATGARVTAVRWVPGSPSRFIATAVDGAVVMVLDLVSEQQVVSFRSYYGALLTVSWSPDALYLATGGEDDLVSVWSPWELRIVARGEGHTSWVSDVGWDPVACGGGRYRVGSVAQDAKLLLWDFDVDSLHVRSPRRPGTKLARGIRHVAASAASSSLSSESAGANTTLLTAGPVKAAPSRAEVPTVDPVAVHVAHVEPLTAILFYAGGVLTAATGGEVKLWARPPTAGVPPLRLSGSGSEWSPPPPGRVAAAGGAPSGLPPAVTSLAAAAAATAAAEPLAGAGAARPPPGAVELD</sequence>
<comment type="caution">
    <text evidence="1">The sequence shown here is derived from an EMBL/GenBank/DDBJ whole genome shotgun (WGS) entry which is preliminary data.</text>
</comment>
<organism evidence="1 2">
    <name type="scientific">Pyropia yezoensis</name>
    <name type="common">Susabi-nori</name>
    <name type="synonym">Porphyra yezoensis</name>
    <dbReference type="NCBI Taxonomy" id="2788"/>
    <lineage>
        <taxon>Eukaryota</taxon>
        <taxon>Rhodophyta</taxon>
        <taxon>Bangiophyceae</taxon>
        <taxon>Bangiales</taxon>
        <taxon>Bangiaceae</taxon>
        <taxon>Pyropia</taxon>
    </lineage>
</organism>